<feature type="region of interest" description="Disordered" evidence="1">
    <location>
        <begin position="1"/>
        <end position="42"/>
    </location>
</feature>
<dbReference type="AlphaFoldDB" id="A0A540W9U5"/>
<feature type="compositionally biased region" description="Low complexity" evidence="1">
    <location>
        <begin position="66"/>
        <end position="122"/>
    </location>
</feature>
<dbReference type="OrthoDB" id="3871904at2"/>
<feature type="transmembrane region" description="Helical" evidence="2">
    <location>
        <begin position="44"/>
        <end position="64"/>
    </location>
</feature>
<evidence type="ECO:0000256" key="1">
    <source>
        <dbReference type="SAM" id="MobiDB-lite"/>
    </source>
</evidence>
<accession>A0A540W9U5</accession>
<gene>
    <name evidence="3" type="ORF">E6W39_29895</name>
</gene>
<feature type="region of interest" description="Disordered" evidence="1">
    <location>
        <begin position="226"/>
        <end position="249"/>
    </location>
</feature>
<protein>
    <submittedName>
        <fullName evidence="3">Uncharacterized protein</fullName>
    </submittedName>
</protein>
<comment type="caution">
    <text evidence="3">The sequence shown here is derived from an EMBL/GenBank/DDBJ whole genome shotgun (WGS) entry which is preliminary data.</text>
</comment>
<dbReference type="EMBL" id="VIGB01000003">
    <property type="protein sequence ID" value="TQF05667.1"/>
    <property type="molecule type" value="Genomic_DNA"/>
</dbReference>
<keyword evidence="2" id="KW-1133">Transmembrane helix</keyword>
<evidence type="ECO:0000313" key="3">
    <source>
        <dbReference type="EMBL" id="TQF05667.1"/>
    </source>
</evidence>
<name>A0A540W9U5_9ACTN</name>
<proteinExistence type="predicted"/>
<feature type="compositionally biased region" description="Pro residues" evidence="1">
    <location>
        <begin position="1"/>
        <end position="16"/>
    </location>
</feature>
<keyword evidence="2" id="KW-0812">Transmembrane</keyword>
<keyword evidence="4" id="KW-1185">Reference proteome</keyword>
<evidence type="ECO:0000256" key="2">
    <source>
        <dbReference type="SAM" id="Phobius"/>
    </source>
</evidence>
<feature type="region of interest" description="Disordered" evidence="1">
    <location>
        <begin position="66"/>
        <end position="124"/>
    </location>
</feature>
<sequence length="276" mass="27077">MLPPVPAGYPPPPQAPPGGGLDLPGRYEEDPDDDDRPARRRTPLLVGAGLVLLLAVGGGAVLAMQNSGSGSPTAKAAAPPTTGATAPSTGGAPASGSPSATDSPSAGASDSAGASASASGGANAQSEAQALDGLLTQGEAAKAPIGSAVAQVASCPAKADIDAAVQTFTSGADQRDKLVAQLAVLNVADIPGGADAVQSLKSAWQTSADIDRAYAAWAQSVSAGGCGNGNQAPDTADKQKADQLNPQATQAKKDFVAKWNALAGSYGLASRTWDRI</sequence>
<reference evidence="3 4" key="1">
    <citation type="submission" date="2019-06" db="EMBL/GenBank/DDBJ databases">
        <title>Description of Kitasatospora acidophila sp. nov. isolated from pine grove soil, and reclassification of Streptomyces novaecaesareae to Kitasatospora novaeceasareae comb. nov.</title>
        <authorList>
            <person name="Kim M.J."/>
        </authorList>
    </citation>
    <scope>NUCLEOTIDE SEQUENCE [LARGE SCALE GENOMIC DNA]</scope>
    <source>
        <strain evidence="3 4">MMS16-CNU292</strain>
    </source>
</reference>
<dbReference type="Proteomes" id="UP000319103">
    <property type="component" value="Unassembled WGS sequence"/>
</dbReference>
<keyword evidence="2" id="KW-0472">Membrane</keyword>
<dbReference type="RefSeq" id="WP_141636138.1">
    <property type="nucleotide sequence ID" value="NZ_VIGB01000003.1"/>
</dbReference>
<evidence type="ECO:0000313" key="4">
    <source>
        <dbReference type="Proteomes" id="UP000319103"/>
    </source>
</evidence>
<organism evidence="3 4">
    <name type="scientific">Kitasatospora acidiphila</name>
    <dbReference type="NCBI Taxonomy" id="2567942"/>
    <lineage>
        <taxon>Bacteria</taxon>
        <taxon>Bacillati</taxon>
        <taxon>Actinomycetota</taxon>
        <taxon>Actinomycetes</taxon>
        <taxon>Kitasatosporales</taxon>
        <taxon>Streptomycetaceae</taxon>
        <taxon>Kitasatospora</taxon>
    </lineage>
</organism>